<dbReference type="AlphaFoldDB" id="F8NL51"/>
<dbReference type="OrthoDB" id="3208495at2759"/>
<organism>
    <name type="scientific">Serpula lacrymans var. lacrymans (strain S7.9)</name>
    <name type="common">Dry rot fungus</name>
    <dbReference type="NCBI Taxonomy" id="578457"/>
    <lineage>
        <taxon>Eukaryota</taxon>
        <taxon>Fungi</taxon>
        <taxon>Dikarya</taxon>
        <taxon>Basidiomycota</taxon>
        <taxon>Agaricomycotina</taxon>
        <taxon>Agaricomycetes</taxon>
        <taxon>Agaricomycetidae</taxon>
        <taxon>Boletales</taxon>
        <taxon>Coniophorineae</taxon>
        <taxon>Serpulaceae</taxon>
        <taxon>Serpula</taxon>
    </lineage>
</organism>
<proteinExistence type="predicted"/>
<dbReference type="RefSeq" id="XP_007315066.1">
    <property type="nucleotide sequence ID" value="XM_007315004.1"/>
</dbReference>
<dbReference type="GeneID" id="18812660"/>
<sequence length="308" mass="34486">MSLPEVGATSSICRVILHVKDTVHTIVNSFGLLCEYPYRPLYDPDCQISPSSLINSLNVVAPALEELVMLKHANGPPWPFADMSVYRLMQWMYSGSKHKSIHEINCLVHEVILAEDFKPQELENFSTQKENRLLDSSGPEGLSGFSNNWKAADVVVGVPTRAPDGSGNGQPYTICGLYYCCLVEAIKAVFSKASASQFHLLPFKCFWVNPVTEKEQRVYNELYTSDSWIQAHEDLQKQKAEAGCKLERVIAALMFWSDETHLADFGTSKAWPVYLYFGNISKYTRAQVNCHACHQVAFIPSAGISMFC</sequence>
<dbReference type="Proteomes" id="UP000008064">
    <property type="component" value="Unassembled WGS sequence"/>
</dbReference>
<dbReference type="EMBL" id="GL945430">
    <property type="protein sequence ID" value="EGO28867.1"/>
    <property type="molecule type" value="Genomic_DNA"/>
</dbReference>
<dbReference type="HOGENOM" id="CLU_042836_1_0_1"/>
<name>F8NL51_SERL9</name>
<dbReference type="InterPro" id="IPR041078">
    <property type="entry name" value="Plavaka"/>
</dbReference>
<evidence type="ECO:0000313" key="1">
    <source>
        <dbReference type="EMBL" id="EGO28867.1"/>
    </source>
</evidence>
<accession>F8NL51</accession>
<dbReference type="KEGG" id="sla:SERLADRAFT_406246"/>
<reference evidence="1" key="1">
    <citation type="submission" date="2011-04" db="EMBL/GenBank/DDBJ databases">
        <title>Evolution of plant cell wall degrading machinery underlies the functional diversity of forest fungi.</title>
        <authorList>
            <consortium name="US DOE Joint Genome Institute (JGI-PGF)"/>
            <person name="Eastwood D.C."/>
            <person name="Floudas D."/>
            <person name="Binder M."/>
            <person name="Majcherczyk A."/>
            <person name="Schneider P."/>
            <person name="Aerts A."/>
            <person name="Asiegbu F.O."/>
            <person name="Baker S.E."/>
            <person name="Barry K."/>
            <person name="Bendiksby M."/>
            <person name="Blumentritt M."/>
            <person name="Coutinho P.M."/>
            <person name="Cullen D."/>
            <person name="Cullen D."/>
            <person name="Gathman A."/>
            <person name="Goodell B."/>
            <person name="Henrissat B."/>
            <person name="Ihrmark K."/>
            <person name="Kauserud H."/>
            <person name="Kohler A."/>
            <person name="LaButti K."/>
            <person name="Lapidus A."/>
            <person name="Lavin J.L."/>
            <person name="Lee Y.-H."/>
            <person name="Lindquist E."/>
            <person name="Lilly W."/>
            <person name="Lucas S."/>
            <person name="Morin E."/>
            <person name="Murat C."/>
            <person name="Oguiza J.A."/>
            <person name="Park J."/>
            <person name="Pisabarro A.G."/>
            <person name="Riley R."/>
            <person name="Rosling A."/>
            <person name="Salamov A."/>
            <person name="Schmidt O."/>
            <person name="Schmutz J."/>
            <person name="Skrede I."/>
            <person name="Stenlid J."/>
            <person name="Wiebenga A."/>
            <person name="Xie X."/>
            <person name="Kues U."/>
            <person name="Hibbett D.S."/>
            <person name="Hoffmeister D."/>
            <person name="Hogberg N."/>
            <person name="Martin F."/>
            <person name="Grigoriev I.V."/>
            <person name="Watkinson S.C."/>
        </authorList>
    </citation>
    <scope>NUCLEOTIDE SEQUENCE</scope>
    <source>
        <strain evidence="1">S7.9</strain>
    </source>
</reference>
<gene>
    <name evidence="1" type="ORF">SERLADRAFT_406246</name>
</gene>
<protein>
    <submittedName>
        <fullName evidence="1">Uncharacterized protein</fullName>
    </submittedName>
</protein>
<dbReference type="Pfam" id="PF18759">
    <property type="entry name" value="Plavaka"/>
    <property type="match status" value="1"/>
</dbReference>